<dbReference type="KEGG" id="nwr:E3U44_02615"/>
<protein>
    <submittedName>
        <fullName evidence="1">Uncharacterized protein</fullName>
    </submittedName>
</protein>
<evidence type="ECO:0000313" key="1">
    <source>
        <dbReference type="EMBL" id="QBQ53517.1"/>
    </source>
</evidence>
<dbReference type="RefSeq" id="WP_134356531.1">
    <property type="nucleotide sequence ID" value="NZ_CP038033.1"/>
</dbReference>
<accession>A0A4P7BW48</accession>
<dbReference type="Proteomes" id="UP000294325">
    <property type="component" value="Chromosome"/>
</dbReference>
<dbReference type="EMBL" id="CP038033">
    <property type="protein sequence ID" value="QBQ53517.1"/>
    <property type="molecule type" value="Genomic_DNA"/>
</dbReference>
<sequence length="617" mass="70426">MTEKNDNYSRNFSQGPTTVTAAHQAQGLWAFDNCVVFPLPRRRLLLKSKRTDNRVVVSVEVFQILQLCRQFRTLEDHIAQIKKMNPALAERQSEISQVFNKFIEQHFMISAKDLVANLQYKGRVSHQTPLFGILVRTCDRPKQLARLVKSFAESESHHGRHYRYLVMDDSRSPENRAKNQIVVGEISKNHHLDIHYYGREEQQKRITTLISAFPEHQETIQWLLGGHEEDTRFSGGRLWNYMLLLTAGKRFLTIDDDMICQTRLAPHHQNRLEISQRQREVQFFLDRADLLARTTVSNIDPIEQSSEVLGCSIDKAIHHFSAVKLQEQAFKDLGSDQIETLHADSKILLTQCGVFGDPGTVSTSWIYELEGSARSQLVENLEAYEILRASRHLWLGSSSFHFLPTTSLLSTLTGFDNQEMLPCTSPYFRNEDHLFGTLVKALYPSSVALEFPWGLLHLPEPERTWNQESLDKPENVGVLGFLADVANNSMGNCYANDSFQRLTFLAETYLGLADANEDVLTAGIEENLIHARVGKVNHLQTQLDTYQNQPPYWASDVKRLLLAGSNALVHREEQLIPEVAAGSERAVQVALVRTMLRQFASALKIWPLLWNFCKENS</sequence>
<dbReference type="AlphaFoldDB" id="A0A4P7BW48"/>
<keyword evidence="2" id="KW-1185">Reference proteome</keyword>
<proteinExistence type="predicted"/>
<reference evidence="1 2" key="1">
    <citation type="submission" date="2019-03" db="EMBL/GenBank/DDBJ databases">
        <title>The genome sequence of Nitrosococcus wardiae strain D1FHST reveals the archetypal metabolic capacity of ammonia-oxidizing Gammaproteobacteria.</title>
        <authorList>
            <person name="Wang L."/>
            <person name="Lim C.K."/>
            <person name="Hanson T.E."/>
            <person name="Dang H."/>
            <person name="Klotz M.G."/>
        </authorList>
    </citation>
    <scope>NUCLEOTIDE SEQUENCE [LARGE SCALE GENOMIC DNA]</scope>
    <source>
        <strain evidence="1 2">D1FHS</strain>
    </source>
</reference>
<evidence type="ECO:0000313" key="2">
    <source>
        <dbReference type="Proteomes" id="UP000294325"/>
    </source>
</evidence>
<name>A0A4P7BW48_9GAMM</name>
<organism evidence="1 2">
    <name type="scientific">Nitrosococcus wardiae</name>
    <dbReference type="NCBI Taxonomy" id="1814290"/>
    <lineage>
        <taxon>Bacteria</taxon>
        <taxon>Pseudomonadati</taxon>
        <taxon>Pseudomonadota</taxon>
        <taxon>Gammaproteobacteria</taxon>
        <taxon>Chromatiales</taxon>
        <taxon>Chromatiaceae</taxon>
        <taxon>Nitrosococcus</taxon>
    </lineage>
</organism>
<gene>
    <name evidence="1" type="ORF">E3U44_02615</name>
</gene>
<dbReference type="OrthoDB" id="5712323at2"/>